<sequence>MRKLISALVVVFSTVAACGGAAEEKPPTESPAATAPAATAPAPDPLTMEMPALWKFQATSLDGRPFDGASLKGKPVVLWFWAPWCPTCQGEGPAVSAAAKKYDGRVEFVGVAGLDKNKEQMEAFVSRTGTANFVHLDDRTGALYKHFKVKAQSSYLLVNPEGGTHSAIGPLSEDALSELIDQFAL</sequence>
<keyword evidence="5" id="KW-1185">Reference proteome</keyword>
<name>A0ABN1QFU7_9ACTN</name>
<feature type="chain" id="PRO_5047394810" evidence="2">
    <location>
        <begin position="22"/>
        <end position="185"/>
    </location>
</feature>
<dbReference type="EMBL" id="BAAAHH010000003">
    <property type="protein sequence ID" value="GAA0941739.1"/>
    <property type="molecule type" value="Genomic_DNA"/>
</dbReference>
<dbReference type="PANTHER" id="PTHR42852">
    <property type="entry name" value="THIOL:DISULFIDE INTERCHANGE PROTEIN DSBE"/>
    <property type="match status" value="1"/>
</dbReference>
<dbReference type="Proteomes" id="UP001500665">
    <property type="component" value="Unassembled WGS sequence"/>
</dbReference>
<comment type="caution">
    <text evidence="4">The sequence shown here is derived from an EMBL/GenBank/DDBJ whole genome shotgun (WGS) entry which is preliminary data.</text>
</comment>
<dbReference type="Pfam" id="PF00578">
    <property type="entry name" value="AhpC-TSA"/>
    <property type="match status" value="1"/>
</dbReference>
<evidence type="ECO:0000313" key="4">
    <source>
        <dbReference type="EMBL" id="GAA0941739.1"/>
    </source>
</evidence>
<dbReference type="InterPro" id="IPR036249">
    <property type="entry name" value="Thioredoxin-like_sf"/>
</dbReference>
<evidence type="ECO:0000313" key="5">
    <source>
        <dbReference type="Proteomes" id="UP001500665"/>
    </source>
</evidence>
<evidence type="ECO:0000256" key="2">
    <source>
        <dbReference type="SAM" id="SignalP"/>
    </source>
</evidence>
<feature type="signal peptide" evidence="2">
    <location>
        <begin position="1"/>
        <end position="21"/>
    </location>
</feature>
<dbReference type="PROSITE" id="PS00194">
    <property type="entry name" value="THIOREDOXIN_1"/>
    <property type="match status" value="1"/>
</dbReference>
<dbReference type="PROSITE" id="PS51257">
    <property type="entry name" value="PROKAR_LIPOPROTEIN"/>
    <property type="match status" value="1"/>
</dbReference>
<dbReference type="InterPro" id="IPR017937">
    <property type="entry name" value="Thioredoxin_CS"/>
</dbReference>
<dbReference type="Gene3D" id="3.40.30.10">
    <property type="entry name" value="Glutaredoxin"/>
    <property type="match status" value="1"/>
</dbReference>
<evidence type="ECO:0000259" key="3">
    <source>
        <dbReference type="PROSITE" id="PS51352"/>
    </source>
</evidence>
<keyword evidence="2" id="KW-0732">Signal</keyword>
<dbReference type="PROSITE" id="PS51352">
    <property type="entry name" value="THIOREDOXIN_2"/>
    <property type="match status" value="1"/>
</dbReference>
<dbReference type="RefSeq" id="WP_344237633.1">
    <property type="nucleotide sequence ID" value="NZ_BAAAHH010000003.1"/>
</dbReference>
<dbReference type="InterPro" id="IPR050553">
    <property type="entry name" value="Thioredoxin_ResA/DsbE_sf"/>
</dbReference>
<organism evidence="4 5">
    <name type="scientific">Actinocorallia libanotica</name>
    <dbReference type="NCBI Taxonomy" id="46162"/>
    <lineage>
        <taxon>Bacteria</taxon>
        <taxon>Bacillati</taxon>
        <taxon>Actinomycetota</taxon>
        <taxon>Actinomycetes</taxon>
        <taxon>Streptosporangiales</taxon>
        <taxon>Thermomonosporaceae</taxon>
        <taxon>Actinocorallia</taxon>
    </lineage>
</organism>
<evidence type="ECO:0000256" key="1">
    <source>
        <dbReference type="SAM" id="MobiDB-lite"/>
    </source>
</evidence>
<gene>
    <name evidence="4" type="ORF">GCM10009550_12300</name>
</gene>
<dbReference type="InterPro" id="IPR000866">
    <property type="entry name" value="AhpC/TSA"/>
</dbReference>
<feature type="domain" description="Thioredoxin" evidence="3">
    <location>
        <begin position="29"/>
        <end position="185"/>
    </location>
</feature>
<dbReference type="InterPro" id="IPR013766">
    <property type="entry name" value="Thioredoxin_domain"/>
</dbReference>
<protein>
    <submittedName>
        <fullName evidence="4">Protein disulfide oxidoreductase</fullName>
    </submittedName>
</protein>
<dbReference type="PANTHER" id="PTHR42852:SF17">
    <property type="entry name" value="THIOREDOXIN-LIKE PROTEIN HI_1115"/>
    <property type="match status" value="1"/>
</dbReference>
<reference evidence="4 5" key="1">
    <citation type="journal article" date="2019" name="Int. J. Syst. Evol. Microbiol.">
        <title>The Global Catalogue of Microorganisms (GCM) 10K type strain sequencing project: providing services to taxonomists for standard genome sequencing and annotation.</title>
        <authorList>
            <consortium name="The Broad Institute Genomics Platform"/>
            <consortium name="The Broad Institute Genome Sequencing Center for Infectious Disease"/>
            <person name="Wu L."/>
            <person name="Ma J."/>
        </authorList>
    </citation>
    <scope>NUCLEOTIDE SEQUENCE [LARGE SCALE GENOMIC DNA]</scope>
    <source>
        <strain evidence="4 5">JCM 10696</strain>
    </source>
</reference>
<proteinExistence type="predicted"/>
<dbReference type="SUPFAM" id="SSF52833">
    <property type="entry name" value="Thioredoxin-like"/>
    <property type="match status" value="1"/>
</dbReference>
<feature type="region of interest" description="Disordered" evidence="1">
    <location>
        <begin position="21"/>
        <end position="44"/>
    </location>
</feature>
<feature type="compositionally biased region" description="Low complexity" evidence="1">
    <location>
        <begin position="30"/>
        <end position="41"/>
    </location>
</feature>
<accession>A0ABN1QFU7</accession>